<dbReference type="KEGG" id="slan:GV829_11180"/>
<sequence>MLNRRLFIAGATGTALAAPAIVRAQSWFSAYPFKLGVAAGDPSSDGFVIWTKLAPEPYAPHGGMPMSLLQVKWEVASDDRFRTIVAAGEAPARPELGHSVHVEVSGLQAGTTYWYRFSIGSDRSLFGRAKTLPAAGSAANRLRFAIAGCQHYESGLYTAYRAMAGDDLDFVYHYGDFIYEYSPDYNFGAGGLPVPKIREHRLREVYSLDDYRAHYAQHLLDLDLQAARARHAFISTFDDHEIHNNWVQDISQDRDIPNQVFALRRAAAMQAWYEFMPVRAALFPDGRVINAHRRFNWGTLAAINVLDTRSWRSDQPCDDGFKPICAGVNDPEATVLGQAQEQWLDTSFARRDATWTCVAQQIMMMPLDRRDGGRTQGPEKIINIDSWAGYDAARRRMMRRFSRLDNVVVLTGDEHQNFAGQLFDGDRPVAMENVITSISSGGDGRDLRNGADVLMAANPQVKFMNDQRGYGVCEVTPDAWQTHYMVLDRVSSPGGTISRRATATMARGSTNVTIS</sequence>
<dbReference type="Pfam" id="PF09423">
    <property type="entry name" value="PhoD"/>
    <property type="match status" value="1"/>
</dbReference>
<gene>
    <name evidence="4" type="ORF">GV829_11180</name>
</gene>
<dbReference type="InterPro" id="IPR029052">
    <property type="entry name" value="Metallo-depent_PP-like"/>
</dbReference>
<evidence type="ECO:0000313" key="4">
    <source>
        <dbReference type="EMBL" id="QJQ33732.1"/>
    </source>
</evidence>
<feature type="domain" description="Phospholipase D N-terminal" evidence="3">
    <location>
        <begin position="35"/>
        <end position="131"/>
    </location>
</feature>
<organism evidence="4 5">
    <name type="scientific">Sphingomonas lacunae</name>
    <dbReference type="NCBI Taxonomy" id="2698828"/>
    <lineage>
        <taxon>Bacteria</taxon>
        <taxon>Pseudomonadati</taxon>
        <taxon>Pseudomonadota</taxon>
        <taxon>Alphaproteobacteria</taxon>
        <taxon>Sphingomonadales</taxon>
        <taxon>Sphingomonadaceae</taxon>
        <taxon>Sphingomonas</taxon>
    </lineage>
</organism>
<evidence type="ECO:0000259" key="3">
    <source>
        <dbReference type="Pfam" id="PF16655"/>
    </source>
</evidence>
<dbReference type="InterPro" id="IPR018946">
    <property type="entry name" value="PhoD-like_MPP"/>
</dbReference>
<proteinExistence type="predicted"/>
<name>A0A6M4AZE2_9SPHN</name>
<dbReference type="InterPro" id="IPR052900">
    <property type="entry name" value="Phospholipid_Metab_Enz"/>
</dbReference>
<reference evidence="4 5" key="1">
    <citation type="submission" date="2020-01" db="EMBL/GenBank/DDBJ databases">
        <title>Sphingomonas sp. strain CSW-10.</title>
        <authorList>
            <person name="Chen W.-M."/>
        </authorList>
    </citation>
    <scope>NUCLEOTIDE SEQUENCE [LARGE SCALE GENOMIC DNA]</scope>
    <source>
        <strain evidence="4 5">CSW-10</strain>
    </source>
</reference>
<evidence type="ECO:0000256" key="1">
    <source>
        <dbReference type="SAM" id="SignalP"/>
    </source>
</evidence>
<dbReference type="InterPro" id="IPR038607">
    <property type="entry name" value="PhoD-like_sf"/>
</dbReference>
<dbReference type="PANTHER" id="PTHR43606:SF2">
    <property type="entry name" value="ALKALINE PHOSPHATASE FAMILY PROTEIN (AFU_ORTHOLOGUE AFUA_5G03860)"/>
    <property type="match status" value="1"/>
</dbReference>
<feature type="signal peptide" evidence="1">
    <location>
        <begin position="1"/>
        <end position="17"/>
    </location>
</feature>
<keyword evidence="1" id="KW-0732">Signal</keyword>
<dbReference type="Proteomes" id="UP000503018">
    <property type="component" value="Chromosome"/>
</dbReference>
<protein>
    <submittedName>
        <fullName evidence="4">Alkaline phosphatase</fullName>
    </submittedName>
</protein>
<evidence type="ECO:0000313" key="5">
    <source>
        <dbReference type="Proteomes" id="UP000503018"/>
    </source>
</evidence>
<evidence type="ECO:0000259" key="2">
    <source>
        <dbReference type="Pfam" id="PF09423"/>
    </source>
</evidence>
<dbReference type="PANTHER" id="PTHR43606">
    <property type="entry name" value="PHOSPHATASE, PUTATIVE (AFU_ORTHOLOGUE AFUA_6G08710)-RELATED"/>
    <property type="match status" value="1"/>
</dbReference>
<accession>A0A6M4AZE2</accession>
<dbReference type="CDD" id="cd07389">
    <property type="entry name" value="MPP_PhoD"/>
    <property type="match status" value="1"/>
</dbReference>
<dbReference type="Pfam" id="PF16655">
    <property type="entry name" value="PhoD_N"/>
    <property type="match status" value="1"/>
</dbReference>
<dbReference type="SUPFAM" id="SSF56300">
    <property type="entry name" value="Metallo-dependent phosphatases"/>
    <property type="match status" value="1"/>
</dbReference>
<keyword evidence="5" id="KW-1185">Reference proteome</keyword>
<dbReference type="AlphaFoldDB" id="A0A6M4AZE2"/>
<feature type="chain" id="PRO_5026978365" evidence="1">
    <location>
        <begin position="18"/>
        <end position="515"/>
    </location>
</feature>
<dbReference type="EMBL" id="CP053015">
    <property type="protein sequence ID" value="QJQ33732.1"/>
    <property type="molecule type" value="Genomic_DNA"/>
</dbReference>
<dbReference type="Gene3D" id="2.60.40.380">
    <property type="entry name" value="Purple acid phosphatase-like, N-terminal"/>
    <property type="match status" value="1"/>
</dbReference>
<feature type="domain" description="PhoD-like phosphatase metallophosphatase" evidence="2">
    <location>
        <begin position="144"/>
        <end position="484"/>
    </location>
</feature>
<dbReference type="Gene3D" id="3.60.21.70">
    <property type="entry name" value="PhoD-like phosphatase"/>
    <property type="match status" value="1"/>
</dbReference>
<dbReference type="InterPro" id="IPR032093">
    <property type="entry name" value="PhoD_N"/>
</dbReference>